<keyword evidence="3" id="KW-1185">Reference proteome</keyword>
<protein>
    <recommendedName>
        <fullName evidence="4">Caspase domain-containing protein</fullName>
    </recommendedName>
</protein>
<comment type="caution">
    <text evidence="2">The sequence shown here is derived from an EMBL/GenBank/DDBJ whole genome shotgun (WGS) entry which is preliminary data.</text>
</comment>
<dbReference type="EMBL" id="PJEX01000027">
    <property type="protein sequence ID" value="TKW58271.1"/>
    <property type="molecule type" value="Genomic_DNA"/>
</dbReference>
<feature type="region of interest" description="Disordered" evidence="1">
    <location>
        <begin position="32"/>
        <end position="62"/>
    </location>
</feature>
<name>A0A4U6XR61_9PEZI</name>
<gene>
    <name evidence="2" type="ORF">CTA1_12123</name>
</gene>
<evidence type="ECO:0000256" key="1">
    <source>
        <dbReference type="SAM" id="MobiDB-lite"/>
    </source>
</evidence>
<accession>A0A4U6XR61</accession>
<evidence type="ECO:0000313" key="3">
    <source>
        <dbReference type="Proteomes" id="UP000310108"/>
    </source>
</evidence>
<evidence type="ECO:0000313" key="2">
    <source>
        <dbReference type="EMBL" id="TKW58271.1"/>
    </source>
</evidence>
<proteinExistence type="predicted"/>
<organism evidence="2 3">
    <name type="scientific">Colletotrichum tanaceti</name>
    <dbReference type="NCBI Taxonomy" id="1306861"/>
    <lineage>
        <taxon>Eukaryota</taxon>
        <taxon>Fungi</taxon>
        <taxon>Dikarya</taxon>
        <taxon>Ascomycota</taxon>
        <taxon>Pezizomycotina</taxon>
        <taxon>Sordariomycetes</taxon>
        <taxon>Hypocreomycetidae</taxon>
        <taxon>Glomerellales</taxon>
        <taxon>Glomerellaceae</taxon>
        <taxon>Colletotrichum</taxon>
        <taxon>Colletotrichum destructivum species complex</taxon>
    </lineage>
</organism>
<dbReference type="Gene3D" id="3.40.50.1460">
    <property type="match status" value="1"/>
</dbReference>
<dbReference type="AlphaFoldDB" id="A0A4U6XR61"/>
<sequence>MCFDNALSTLLVSQPILYLSTLRFVARLTNRSNMSSSSPDYPMARAAGRSSNHESPLRSSRRNGTICRRPIRNLVSADAMSLATFLQQLSLAILTTRVPPTGGYSKVKVLMFSYRSDEAGGSQTADDSNDLSRLFSERYGYKVHSITLATHWVGGISPTQILRQRIENIRQDMDEKSLFILHYAGHSGTYSRGPLDTCFFHPGGNASQDARIDFAAIVHRLPRAGGQMLFLLHGCYQSPGRHTLGVNKELIAAASVSMEGSSGSGHGTFTHTLTQTLRKAADEGTSISTAQLYDALVQSTWDVSVRQTEPMPLSMPLPKVTQHPIYLAPISCSEIVPTMLARKPQILVRFKAHVQAEQLEGVSRAYLQEWFEKRYPWTAGILQIKTCRLTDGRGTIFFTATPELSYCLREHRGFHWVRDMFLVD</sequence>
<dbReference type="Proteomes" id="UP000310108">
    <property type="component" value="Unassembled WGS sequence"/>
</dbReference>
<dbReference type="STRING" id="1306861.A0A4U6XR61"/>
<reference evidence="2 3" key="1">
    <citation type="journal article" date="2019" name="PLoS ONE">
        <title>Comparative genome analysis indicates high evolutionary potential of pathogenicity genes in Colletotrichum tanaceti.</title>
        <authorList>
            <person name="Lelwala R.V."/>
            <person name="Korhonen P.K."/>
            <person name="Young N.D."/>
            <person name="Scott J.B."/>
            <person name="Ades P.A."/>
            <person name="Gasser R.B."/>
            <person name="Taylor P.W.J."/>
        </authorList>
    </citation>
    <scope>NUCLEOTIDE SEQUENCE [LARGE SCALE GENOMIC DNA]</scope>
    <source>
        <strain evidence="2">BRIP57314</strain>
    </source>
</reference>
<dbReference type="OrthoDB" id="4760831at2759"/>
<evidence type="ECO:0008006" key="4">
    <source>
        <dbReference type="Google" id="ProtNLM"/>
    </source>
</evidence>